<dbReference type="EMBL" id="BMRP01000029">
    <property type="protein sequence ID" value="GGU87092.1"/>
    <property type="molecule type" value="Genomic_DNA"/>
</dbReference>
<dbReference type="PANTHER" id="PTHR43046">
    <property type="entry name" value="GDP-MANNOSE MANNOSYL HYDROLASE"/>
    <property type="match status" value="1"/>
</dbReference>
<evidence type="ECO:0000259" key="3">
    <source>
        <dbReference type="PROSITE" id="PS51462"/>
    </source>
</evidence>
<comment type="caution">
    <text evidence="4">The sequence shown here is derived from an EMBL/GenBank/DDBJ whole genome shotgun (WGS) entry which is preliminary data.</text>
</comment>
<dbReference type="PROSITE" id="PS51462">
    <property type="entry name" value="NUDIX"/>
    <property type="match status" value="1"/>
</dbReference>
<dbReference type="PRINTS" id="PR00502">
    <property type="entry name" value="NUDIXFAMILY"/>
</dbReference>
<accession>A0ABQ2VHT8</accession>
<evidence type="ECO:0000313" key="4">
    <source>
        <dbReference type="EMBL" id="GGU87092.1"/>
    </source>
</evidence>
<dbReference type="PANTHER" id="PTHR43046:SF2">
    <property type="entry name" value="8-OXO-DGTP DIPHOSPHATASE-RELATED"/>
    <property type="match status" value="1"/>
</dbReference>
<reference evidence="5" key="1">
    <citation type="journal article" date="2019" name="Int. J. Syst. Evol. Microbiol.">
        <title>The Global Catalogue of Microorganisms (GCM) 10K type strain sequencing project: providing services to taxonomists for standard genome sequencing and annotation.</title>
        <authorList>
            <consortium name="The Broad Institute Genomics Platform"/>
            <consortium name="The Broad Institute Genome Sequencing Center for Infectious Disease"/>
            <person name="Wu L."/>
            <person name="Ma J."/>
        </authorList>
    </citation>
    <scope>NUCLEOTIDE SEQUENCE [LARGE SCALE GENOMIC DNA]</scope>
    <source>
        <strain evidence="5">JCM 3399</strain>
    </source>
</reference>
<dbReference type="Proteomes" id="UP000654471">
    <property type="component" value="Unassembled WGS sequence"/>
</dbReference>
<organism evidence="4 5">
    <name type="scientific">Streptomyces albospinus</name>
    <dbReference type="NCBI Taxonomy" id="285515"/>
    <lineage>
        <taxon>Bacteria</taxon>
        <taxon>Bacillati</taxon>
        <taxon>Actinomycetota</taxon>
        <taxon>Actinomycetes</taxon>
        <taxon>Kitasatosporales</taxon>
        <taxon>Streptomycetaceae</taxon>
        <taxon>Streptomyces</taxon>
    </lineage>
</organism>
<keyword evidence="5" id="KW-1185">Reference proteome</keyword>
<evidence type="ECO:0000256" key="2">
    <source>
        <dbReference type="ARBA" id="ARBA00022801"/>
    </source>
</evidence>
<proteinExistence type="predicted"/>
<dbReference type="CDD" id="cd02883">
    <property type="entry name" value="NUDIX_Hydrolase"/>
    <property type="match status" value="1"/>
</dbReference>
<dbReference type="SUPFAM" id="SSF55811">
    <property type="entry name" value="Nudix"/>
    <property type="match status" value="1"/>
</dbReference>
<name>A0ABQ2VHT8_9ACTN</name>
<gene>
    <name evidence="4" type="ORF">GCM10010211_61590</name>
</gene>
<dbReference type="InterPro" id="IPR020476">
    <property type="entry name" value="Nudix_hydrolase"/>
</dbReference>
<sequence length="103" mass="11018">MAVPGGQVEDSQTAEQAAVRETLEETGLTVEAPKLLDERVHPKTGRLVSCTACSVVAGAAYVADEEELAEVAWIAHSEIPEYVLYGLFGPVQQYLEGELAVSE</sequence>
<dbReference type="Gene3D" id="3.90.79.10">
    <property type="entry name" value="Nucleoside Triphosphate Pyrophosphohydrolase"/>
    <property type="match status" value="1"/>
</dbReference>
<feature type="domain" description="Nudix hydrolase" evidence="3">
    <location>
        <begin position="1"/>
        <end position="96"/>
    </location>
</feature>
<dbReference type="InterPro" id="IPR000086">
    <property type="entry name" value="NUDIX_hydrolase_dom"/>
</dbReference>
<comment type="cofactor">
    <cofactor evidence="1">
        <name>Mg(2+)</name>
        <dbReference type="ChEBI" id="CHEBI:18420"/>
    </cofactor>
</comment>
<protein>
    <recommendedName>
        <fullName evidence="3">Nudix hydrolase domain-containing protein</fullName>
    </recommendedName>
</protein>
<evidence type="ECO:0000256" key="1">
    <source>
        <dbReference type="ARBA" id="ARBA00001946"/>
    </source>
</evidence>
<keyword evidence="2" id="KW-0378">Hydrolase</keyword>
<dbReference type="Pfam" id="PF00293">
    <property type="entry name" value="NUDIX"/>
    <property type="match status" value="1"/>
</dbReference>
<evidence type="ECO:0000313" key="5">
    <source>
        <dbReference type="Proteomes" id="UP000654471"/>
    </source>
</evidence>
<dbReference type="InterPro" id="IPR015797">
    <property type="entry name" value="NUDIX_hydrolase-like_dom_sf"/>
</dbReference>